<dbReference type="EMBL" id="JBHRXK010000002">
    <property type="protein sequence ID" value="MFC3550450.1"/>
    <property type="molecule type" value="Genomic_DNA"/>
</dbReference>
<evidence type="ECO:0000256" key="1">
    <source>
        <dbReference type="SAM" id="Phobius"/>
    </source>
</evidence>
<comment type="caution">
    <text evidence="2">The sequence shown here is derived from an EMBL/GenBank/DDBJ whole genome shotgun (WGS) entry which is preliminary data.</text>
</comment>
<feature type="transmembrane region" description="Helical" evidence="1">
    <location>
        <begin position="106"/>
        <end position="127"/>
    </location>
</feature>
<evidence type="ECO:0000313" key="2">
    <source>
        <dbReference type="EMBL" id="MFC3550450.1"/>
    </source>
</evidence>
<dbReference type="Proteomes" id="UP001595740">
    <property type="component" value="Unassembled WGS sequence"/>
</dbReference>
<keyword evidence="1" id="KW-0812">Transmembrane</keyword>
<keyword evidence="1" id="KW-1133">Transmembrane helix</keyword>
<accession>A0ABV7RM40</accession>
<keyword evidence="1" id="KW-0472">Membrane</keyword>
<proteinExistence type="predicted"/>
<protein>
    <submittedName>
        <fullName evidence="2">DUF2784 domain-containing protein</fullName>
    </submittedName>
</protein>
<feature type="transmembrane region" description="Helical" evidence="1">
    <location>
        <begin position="15"/>
        <end position="40"/>
    </location>
</feature>
<dbReference type="InterPro" id="IPR021218">
    <property type="entry name" value="DUF2784"/>
</dbReference>
<sequence>MLALSPTNAARAADALLALHVGTVAFVVLGAVAILVGGWRRWRWVRGFRWRLVHLLLMAFIAVQAWLGALCPLTVWEQALRSRAGQAAYQTSFIEHWLSRLIFFEAPWWVFVAAYTGFAALVLLAWFRVPPQRARRGGHG</sequence>
<feature type="transmembrane region" description="Helical" evidence="1">
    <location>
        <begin position="52"/>
        <end position="75"/>
    </location>
</feature>
<evidence type="ECO:0000313" key="3">
    <source>
        <dbReference type="Proteomes" id="UP001595740"/>
    </source>
</evidence>
<gene>
    <name evidence="2" type="ORF">ACFOLC_05420</name>
</gene>
<reference evidence="3" key="1">
    <citation type="journal article" date="2019" name="Int. J. Syst. Evol. Microbiol.">
        <title>The Global Catalogue of Microorganisms (GCM) 10K type strain sequencing project: providing services to taxonomists for standard genome sequencing and annotation.</title>
        <authorList>
            <consortium name="The Broad Institute Genomics Platform"/>
            <consortium name="The Broad Institute Genome Sequencing Center for Infectious Disease"/>
            <person name="Wu L."/>
            <person name="Ma J."/>
        </authorList>
    </citation>
    <scope>NUCLEOTIDE SEQUENCE [LARGE SCALE GENOMIC DNA]</scope>
    <source>
        <strain evidence="3">KCTC 42875</strain>
    </source>
</reference>
<dbReference type="RefSeq" id="WP_386758212.1">
    <property type="nucleotide sequence ID" value="NZ_JBHRXK010000002.1"/>
</dbReference>
<dbReference type="Pfam" id="PF10861">
    <property type="entry name" value="DUF2784"/>
    <property type="match status" value="1"/>
</dbReference>
<organism evidence="2 3">
    <name type="scientific">Lysobacter cavernae</name>
    <dbReference type="NCBI Taxonomy" id="1685901"/>
    <lineage>
        <taxon>Bacteria</taxon>
        <taxon>Pseudomonadati</taxon>
        <taxon>Pseudomonadota</taxon>
        <taxon>Gammaproteobacteria</taxon>
        <taxon>Lysobacterales</taxon>
        <taxon>Lysobacteraceae</taxon>
        <taxon>Lysobacter</taxon>
    </lineage>
</organism>
<keyword evidence="3" id="KW-1185">Reference proteome</keyword>
<name>A0ABV7RM40_9GAMM</name>